<organism evidence="1 2">
    <name type="scientific">Geodia barretti</name>
    <name type="common">Barrett's horny sponge</name>
    <dbReference type="NCBI Taxonomy" id="519541"/>
    <lineage>
        <taxon>Eukaryota</taxon>
        <taxon>Metazoa</taxon>
        <taxon>Porifera</taxon>
        <taxon>Demospongiae</taxon>
        <taxon>Heteroscleromorpha</taxon>
        <taxon>Tetractinellida</taxon>
        <taxon>Astrophorina</taxon>
        <taxon>Geodiidae</taxon>
        <taxon>Geodia</taxon>
    </lineage>
</organism>
<protein>
    <submittedName>
        <fullName evidence="1">Uncharacterized protein</fullName>
    </submittedName>
</protein>
<dbReference type="Proteomes" id="UP001174909">
    <property type="component" value="Unassembled WGS sequence"/>
</dbReference>
<reference evidence="1" key="1">
    <citation type="submission" date="2023-03" db="EMBL/GenBank/DDBJ databases">
        <authorList>
            <person name="Steffen K."/>
            <person name="Cardenas P."/>
        </authorList>
    </citation>
    <scope>NUCLEOTIDE SEQUENCE</scope>
</reference>
<sequence>MSLTLWVHATTLLFCTFLQQAIIGSLLTCVAKALFSSHRILRCCVSSKLHVCCTCAAAGRL</sequence>
<dbReference type="AlphaFoldDB" id="A0AA35X131"/>
<accession>A0AA35X131</accession>
<keyword evidence="2" id="KW-1185">Reference proteome</keyword>
<evidence type="ECO:0000313" key="1">
    <source>
        <dbReference type="EMBL" id="CAI8040254.1"/>
    </source>
</evidence>
<dbReference type="EMBL" id="CASHTH010003096">
    <property type="protein sequence ID" value="CAI8040254.1"/>
    <property type="molecule type" value="Genomic_DNA"/>
</dbReference>
<comment type="caution">
    <text evidence="1">The sequence shown here is derived from an EMBL/GenBank/DDBJ whole genome shotgun (WGS) entry which is preliminary data.</text>
</comment>
<proteinExistence type="predicted"/>
<name>A0AA35X131_GEOBA</name>
<gene>
    <name evidence="1" type="ORF">GBAR_LOCUS22438</name>
</gene>
<evidence type="ECO:0000313" key="2">
    <source>
        <dbReference type="Proteomes" id="UP001174909"/>
    </source>
</evidence>